<dbReference type="OrthoDB" id="6361347at2759"/>
<dbReference type="GO" id="GO:0016491">
    <property type="term" value="F:oxidoreductase activity"/>
    <property type="evidence" value="ECO:0007669"/>
    <property type="project" value="InterPro"/>
</dbReference>
<dbReference type="PANTHER" id="PTHR37539">
    <property type="entry name" value="SECRETED PROTEIN-RELATED"/>
    <property type="match status" value="1"/>
</dbReference>
<evidence type="ECO:0000259" key="2">
    <source>
        <dbReference type="Pfam" id="PF09995"/>
    </source>
</evidence>
<sequence length="482" mass="55478">MAWPNPFRRRTKKTRCSWGYEFEWTEDHLSPEQVDRLKQSYDVLAEECLDILNTISPPKNNALPRNNMDRQTKHSMVLGNKEERREVPPVPQRDLYALLENHHSSEPKLDELWQQVNTVPKWVDWDQIERGQDVFYRYGGPALTGLTFQSLLGGMGAARVVETLARTGGFSTKVARHRLFETTQHILQCTRSLEGIKPGGEGFASSIRVRLLHAAVRQRIVKLAQQRPSYYNLEEWGIPVNDLDQIATIGTFSASLIWLSFPRQGIFLTNREIDDYLALWRYIAYLLGTPDECFTTRAKAKAAMETLFYNEVDPSEMSQTMANNIIYALKEEPPTFVSADMLIASARWLNGNELADRLGLKRVSLYYWSLMAGQCLFFMFYCYFYRLVPSWDKEHVERAKDIFWKVIVKAKWGLADEETTFDFKYVPQYDTLTNLGDIGEAKMKTSGLEMRNLRAFSVFVGLVGVGTFVSAKIASHVLSKLW</sequence>
<dbReference type="Proteomes" id="UP000800096">
    <property type="component" value="Unassembled WGS sequence"/>
</dbReference>
<dbReference type="PANTHER" id="PTHR37539:SF1">
    <property type="entry name" value="ER-BOUND OXYGENASE MPAB_MPAB'_RUBBER OXYGENASE CATALYTIC DOMAIN-CONTAINING PROTEIN"/>
    <property type="match status" value="1"/>
</dbReference>
<dbReference type="AlphaFoldDB" id="A0A6A5QNW5"/>
<evidence type="ECO:0000313" key="3">
    <source>
        <dbReference type="EMBL" id="KAF1917062.1"/>
    </source>
</evidence>
<proteinExistence type="predicted"/>
<reference evidence="3" key="1">
    <citation type="journal article" date="2020" name="Stud. Mycol.">
        <title>101 Dothideomycetes genomes: a test case for predicting lifestyles and emergence of pathogens.</title>
        <authorList>
            <person name="Haridas S."/>
            <person name="Albert R."/>
            <person name="Binder M."/>
            <person name="Bloem J."/>
            <person name="Labutti K."/>
            <person name="Salamov A."/>
            <person name="Andreopoulos B."/>
            <person name="Baker S."/>
            <person name="Barry K."/>
            <person name="Bills G."/>
            <person name="Bluhm B."/>
            <person name="Cannon C."/>
            <person name="Castanera R."/>
            <person name="Culley D."/>
            <person name="Daum C."/>
            <person name="Ezra D."/>
            <person name="Gonzalez J."/>
            <person name="Henrissat B."/>
            <person name="Kuo A."/>
            <person name="Liang C."/>
            <person name="Lipzen A."/>
            <person name="Lutzoni F."/>
            <person name="Magnuson J."/>
            <person name="Mondo S."/>
            <person name="Nolan M."/>
            <person name="Ohm R."/>
            <person name="Pangilinan J."/>
            <person name="Park H.-J."/>
            <person name="Ramirez L."/>
            <person name="Alfaro M."/>
            <person name="Sun H."/>
            <person name="Tritt A."/>
            <person name="Yoshinaga Y."/>
            <person name="Zwiers L.-H."/>
            <person name="Turgeon B."/>
            <person name="Goodwin S."/>
            <person name="Spatafora J."/>
            <person name="Crous P."/>
            <person name="Grigoriev I."/>
        </authorList>
    </citation>
    <scope>NUCLEOTIDE SEQUENCE</scope>
    <source>
        <strain evidence="3">HMLAC05119</strain>
    </source>
</reference>
<keyword evidence="1" id="KW-1133">Transmembrane helix</keyword>
<keyword evidence="1" id="KW-0472">Membrane</keyword>
<dbReference type="Pfam" id="PF09995">
    <property type="entry name" value="MPAB_Lcp_cat"/>
    <property type="match status" value="1"/>
</dbReference>
<evidence type="ECO:0000256" key="1">
    <source>
        <dbReference type="SAM" id="Phobius"/>
    </source>
</evidence>
<protein>
    <recommendedName>
        <fullName evidence="2">ER-bound oxygenase mpaB/mpaB'/Rubber oxygenase catalytic domain-containing protein</fullName>
    </recommendedName>
</protein>
<dbReference type="EMBL" id="ML979135">
    <property type="protein sequence ID" value="KAF1917062.1"/>
    <property type="molecule type" value="Genomic_DNA"/>
</dbReference>
<keyword evidence="1" id="KW-0812">Transmembrane</keyword>
<accession>A0A6A5QNW5</accession>
<organism evidence="3 4">
    <name type="scientific">Ampelomyces quisqualis</name>
    <name type="common">Powdery mildew agent</name>
    <dbReference type="NCBI Taxonomy" id="50730"/>
    <lineage>
        <taxon>Eukaryota</taxon>
        <taxon>Fungi</taxon>
        <taxon>Dikarya</taxon>
        <taxon>Ascomycota</taxon>
        <taxon>Pezizomycotina</taxon>
        <taxon>Dothideomycetes</taxon>
        <taxon>Pleosporomycetidae</taxon>
        <taxon>Pleosporales</taxon>
        <taxon>Pleosporineae</taxon>
        <taxon>Phaeosphaeriaceae</taxon>
        <taxon>Ampelomyces</taxon>
    </lineage>
</organism>
<gene>
    <name evidence="3" type="ORF">BDU57DRAFT_517531</name>
</gene>
<feature type="transmembrane region" description="Helical" evidence="1">
    <location>
        <begin position="365"/>
        <end position="384"/>
    </location>
</feature>
<feature type="transmembrane region" description="Helical" evidence="1">
    <location>
        <begin position="453"/>
        <end position="474"/>
    </location>
</feature>
<evidence type="ECO:0000313" key="4">
    <source>
        <dbReference type="Proteomes" id="UP000800096"/>
    </source>
</evidence>
<dbReference type="InterPro" id="IPR018713">
    <property type="entry name" value="MPAB/Lcp_cat_dom"/>
</dbReference>
<feature type="domain" description="ER-bound oxygenase mpaB/mpaB'/Rubber oxygenase catalytic" evidence="2">
    <location>
        <begin position="144"/>
        <end position="362"/>
    </location>
</feature>
<dbReference type="InterPro" id="IPR037473">
    <property type="entry name" value="Lcp-like"/>
</dbReference>
<name>A0A6A5QNW5_AMPQU</name>
<keyword evidence="4" id="KW-1185">Reference proteome</keyword>